<organism evidence="2 3">
    <name type="scientific">Blautia obeum</name>
    <dbReference type="NCBI Taxonomy" id="40520"/>
    <lineage>
        <taxon>Bacteria</taxon>
        <taxon>Bacillati</taxon>
        <taxon>Bacillota</taxon>
        <taxon>Clostridia</taxon>
        <taxon>Lachnospirales</taxon>
        <taxon>Lachnospiraceae</taxon>
        <taxon>Blautia</taxon>
    </lineage>
</organism>
<dbReference type="Proteomes" id="UP000253208">
    <property type="component" value="Unassembled WGS sequence"/>
</dbReference>
<evidence type="ECO:0000313" key="3">
    <source>
        <dbReference type="Proteomes" id="UP000253208"/>
    </source>
</evidence>
<evidence type="ECO:0000313" key="2">
    <source>
        <dbReference type="EMBL" id="RCH41752.1"/>
    </source>
</evidence>
<proteinExistence type="predicted"/>
<protein>
    <recommendedName>
        <fullName evidence="4">DUF2142 domain-containing protein</fullName>
    </recommendedName>
</protein>
<dbReference type="AlphaFoldDB" id="A0A367FTI2"/>
<dbReference type="EMBL" id="PSQG01000035">
    <property type="protein sequence ID" value="RCH41752.1"/>
    <property type="molecule type" value="Genomic_DNA"/>
</dbReference>
<keyword evidence="1" id="KW-0812">Transmembrane</keyword>
<feature type="transmembrane region" description="Helical" evidence="1">
    <location>
        <begin position="329"/>
        <end position="350"/>
    </location>
</feature>
<feature type="transmembrane region" description="Helical" evidence="1">
    <location>
        <begin position="380"/>
        <end position="398"/>
    </location>
</feature>
<keyword evidence="1" id="KW-1133">Transmembrane helix</keyword>
<gene>
    <name evidence="2" type="ORF">C4886_16735</name>
</gene>
<feature type="transmembrane region" description="Helical" evidence="1">
    <location>
        <begin position="20"/>
        <end position="38"/>
    </location>
</feature>
<evidence type="ECO:0008006" key="4">
    <source>
        <dbReference type="Google" id="ProtNLM"/>
    </source>
</evidence>
<comment type="caution">
    <text evidence="2">The sequence shown here is derived from an EMBL/GenBank/DDBJ whole genome shotgun (WGS) entry which is preliminary data.</text>
</comment>
<accession>A0A367FTI2</accession>
<name>A0A367FTI2_9FIRM</name>
<sequence length="474" mass="53125">MKNKKKNRSSYSLSAELKNALKYLLIWGMILIFSAYLLSDSEILGNVKQQARPDTWSMIGVGGSFEEEFTCKTNCLSGVELFLSTESASVAGTFQITLYQNEREIQSWQASRLTISSGDTTYFRLDQKLTECKGQKFRIVLDGAKGDTGVAAGLVSQKDDTQTLAYRIISRPFPKSLVFLVIGAAAAVMLVIFAFLKRRQLRAEVVFAVVYIFMSICTLAAVPAFNSPDEYSHYLRSYEVSRGYLTSEGNGGNDLFSYGRTFNSGLVPEFSAKDHVSLWDIGENADQRIDREKTQFYGFGNTALYAPTSYLPQAVGIRIADLFTDRPMVLAYAGRIANMLMFGLFFFFAIRLTPVGKNFLVLLGLVPVNIQSANSMSADALALALTVALAAFVLAMRYKQKEVMSRRQLIWMYVLTGFLCLCKVVYMPFCLLLFLIPKERFKSRKNYWFHVVCAGAVILILSFGWLVIASRYLC</sequence>
<keyword evidence="1" id="KW-0472">Membrane</keyword>
<dbReference type="InterPro" id="IPR018674">
    <property type="entry name" value="DUF2142_membrane"/>
</dbReference>
<dbReference type="Pfam" id="PF09913">
    <property type="entry name" value="DUF2142"/>
    <property type="match status" value="1"/>
</dbReference>
<evidence type="ECO:0000256" key="1">
    <source>
        <dbReference type="SAM" id="Phobius"/>
    </source>
</evidence>
<feature type="transmembrane region" description="Helical" evidence="1">
    <location>
        <begin position="410"/>
        <end position="435"/>
    </location>
</feature>
<feature type="transmembrane region" description="Helical" evidence="1">
    <location>
        <begin position="447"/>
        <end position="468"/>
    </location>
</feature>
<feature type="transmembrane region" description="Helical" evidence="1">
    <location>
        <begin position="205"/>
        <end position="225"/>
    </location>
</feature>
<feature type="transmembrane region" description="Helical" evidence="1">
    <location>
        <begin position="177"/>
        <end position="196"/>
    </location>
</feature>
<reference evidence="2 3" key="1">
    <citation type="submission" date="2018-02" db="EMBL/GenBank/DDBJ databases">
        <title>Complete genome sequencing of Faecalibacterium prausnitzii strains isolated from the human gut.</title>
        <authorList>
            <person name="Fitzgerald B.C."/>
            <person name="Shkoporov A.N."/>
            <person name="Ross P.R."/>
            <person name="Hill C."/>
        </authorList>
    </citation>
    <scope>NUCLEOTIDE SEQUENCE [LARGE SCALE GENOMIC DNA]</scope>
    <source>
        <strain evidence="2 3">APC942/31-1</strain>
    </source>
</reference>